<dbReference type="AlphaFoldDB" id="A0A834IXR5"/>
<reference evidence="2" key="1">
    <citation type="submission" date="2020-08" db="EMBL/GenBank/DDBJ databases">
        <title>Genome sequencing and assembly of the red palm weevil Rhynchophorus ferrugineus.</title>
        <authorList>
            <person name="Dias G.B."/>
            <person name="Bergman C.M."/>
            <person name="Manee M."/>
        </authorList>
    </citation>
    <scope>NUCLEOTIDE SEQUENCE</scope>
    <source>
        <strain evidence="2">AA-2017</strain>
        <tissue evidence="2">Whole larva</tissue>
    </source>
</reference>
<feature type="region of interest" description="Disordered" evidence="1">
    <location>
        <begin position="56"/>
        <end position="98"/>
    </location>
</feature>
<sequence length="110" mass="12260">MQRDGEKSWLEWRGDGGSQPVSQVNSRSLAEGLTSEENKWYLNILLRIAVNTCETMGGGRGQRRGRDLNIRMGTGPGEPAVGGETHRRKKRGDSNGGNIKFRVRKYSILD</sequence>
<gene>
    <name evidence="2" type="ORF">GWI33_009542</name>
</gene>
<evidence type="ECO:0000313" key="2">
    <source>
        <dbReference type="EMBL" id="KAF7285865.1"/>
    </source>
</evidence>
<accession>A0A834IXR5</accession>
<keyword evidence="3" id="KW-1185">Reference proteome</keyword>
<evidence type="ECO:0000313" key="3">
    <source>
        <dbReference type="Proteomes" id="UP000625711"/>
    </source>
</evidence>
<dbReference type="Proteomes" id="UP000625711">
    <property type="component" value="Unassembled WGS sequence"/>
</dbReference>
<evidence type="ECO:0000256" key="1">
    <source>
        <dbReference type="SAM" id="MobiDB-lite"/>
    </source>
</evidence>
<proteinExistence type="predicted"/>
<feature type="region of interest" description="Disordered" evidence="1">
    <location>
        <begin position="1"/>
        <end position="24"/>
    </location>
</feature>
<organism evidence="2 3">
    <name type="scientific">Rhynchophorus ferrugineus</name>
    <name type="common">Red palm weevil</name>
    <name type="synonym">Curculio ferrugineus</name>
    <dbReference type="NCBI Taxonomy" id="354439"/>
    <lineage>
        <taxon>Eukaryota</taxon>
        <taxon>Metazoa</taxon>
        <taxon>Ecdysozoa</taxon>
        <taxon>Arthropoda</taxon>
        <taxon>Hexapoda</taxon>
        <taxon>Insecta</taxon>
        <taxon>Pterygota</taxon>
        <taxon>Neoptera</taxon>
        <taxon>Endopterygota</taxon>
        <taxon>Coleoptera</taxon>
        <taxon>Polyphaga</taxon>
        <taxon>Cucujiformia</taxon>
        <taxon>Curculionidae</taxon>
        <taxon>Dryophthorinae</taxon>
        <taxon>Rhynchophorus</taxon>
    </lineage>
</organism>
<protein>
    <submittedName>
        <fullName evidence="2">Uncharacterized protein</fullName>
    </submittedName>
</protein>
<comment type="caution">
    <text evidence="2">The sequence shown here is derived from an EMBL/GenBank/DDBJ whole genome shotgun (WGS) entry which is preliminary data.</text>
</comment>
<name>A0A834IXR5_RHYFE</name>
<feature type="compositionally biased region" description="Basic and acidic residues" evidence="1">
    <location>
        <begin position="1"/>
        <end position="14"/>
    </location>
</feature>
<dbReference type="EMBL" id="JAACXV010000042">
    <property type="protein sequence ID" value="KAF7285865.1"/>
    <property type="molecule type" value="Genomic_DNA"/>
</dbReference>